<dbReference type="PROSITE" id="PS00027">
    <property type="entry name" value="HOMEOBOX_1"/>
    <property type="match status" value="1"/>
</dbReference>
<reference evidence="8 9" key="1">
    <citation type="journal article" date="2016" name="Mol. Biol. Evol.">
        <title>Comparative Genomics of Early-Diverging Mushroom-Forming Fungi Provides Insights into the Origins of Lignocellulose Decay Capabilities.</title>
        <authorList>
            <person name="Nagy L.G."/>
            <person name="Riley R."/>
            <person name="Tritt A."/>
            <person name="Adam C."/>
            <person name="Daum C."/>
            <person name="Floudas D."/>
            <person name="Sun H."/>
            <person name="Yadav J.S."/>
            <person name="Pangilinan J."/>
            <person name="Larsson K.H."/>
            <person name="Matsuura K."/>
            <person name="Barry K."/>
            <person name="Labutti K."/>
            <person name="Kuo R."/>
            <person name="Ohm R.A."/>
            <person name="Bhattacharya S.S."/>
            <person name="Shirouzu T."/>
            <person name="Yoshinaga Y."/>
            <person name="Martin F.M."/>
            <person name="Grigoriev I.V."/>
            <person name="Hibbett D.S."/>
        </authorList>
    </citation>
    <scope>NUCLEOTIDE SEQUENCE [LARGE SCALE GENOMIC DNA]</scope>
    <source>
        <strain evidence="8 9">CBS 109695</strain>
    </source>
</reference>
<dbReference type="InterPro" id="IPR001356">
    <property type="entry name" value="HD"/>
</dbReference>
<accession>A0A166SE97</accession>
<evidence type="ECO:0000256" key="4">
    <source>
        <dbReference type="PROSITE-ProRule" id="PRU00108"/>
    </source>
</evidence>
<dbReference type="PANTHER" id="PTHR24327">
    <property type="entry name" value="HOMEOBOX PROTEIN"/>
    <property type="match status" value="1"/>
</dbReference>
<proteinExistence type="predicted"/>
<feature type="compositionally biased region" description="Low complexity" evidence="6">
    <location>
        <begin position="15"/>
        <end position="28"/>
    </location>
</feature>
<gene>
    <name evidence="8" type="ORF">FIBSPDRAFT_851744</name>
</gene>
<dbReference type="EMBL" id="KV417499">
    <property type="protein sequence ID" value="KZP29348.1"/>
    <property type="molecule type" value="Genomic_DNA"/>
</dbReference>
<dbReference type="OrthoDB" id="6159439at2759"/>
<dbReference type="PROSITE" id="PS50071">
    <property type="entry name" value="HOMEOBOX_2"/>
    <property type="match status" value="1"/>
</dbReference>
<evidence type="ECO:0000256" key="5">
    <source>
        <dbReference type="RuleBase" id="RU000682"/>
    </source>
</evidence>
<feature type="domain" description="Homeobox" evidence="7">
    <location>
        <begin position="37"/>
        <end position="97"/>
    </location>
</feature>
<dbReference type="GO" id="GO:0005634">
    <property type="term" value="C:nucleus"/>
    <property type="evidence" value="ECO:0007669"/>
    <property type="project" value="UniProtKB-SubCell"/>
</dbReference>
<dbReference type="STRING" id="436010.A0A166SE97"/>
<dbReference type="InterPro" id="IPR017970">
    <property type="entry name" value="Homeobox_CS"/>
</dbReference>
<dbReference type="AlphaFoldDB" id="A0A166SE97"/>
<feature type="region of interest" description="Disordered" evidence="6">
    <location>
        <begin position="1"/>
        <end position="45"/>
    </location>
</feature>
<evidence type="ECO:0000256" key="3">
    <source>
        <dbReference type="ARBA" id="ARBA00023242"/>
    </source>
</evidence>
<dbReference type="GO" id="GO:0000981">
    <property type="term" value="F:DNA-binding transcription factor activity, RNA polymerase II-specific"/>
    <property type="evidence" value="ECO:0007669"/>
    <property type="project" value="InterPro"/>
</dbReference>
<dbReference type="InterPro" id="IPR050460">
    <property type="entry name" value="Distal-less_Homeobox_TF"/>
</dbReference>
<name>A0A166SE97_9AGAM</name>
<keyword evidence="3 4" id="KW-0539">Nucleus</keyword>
<dbReference type="SUPFAM" id="SSF46689">
    <property type="entry name" value="Homeodomain-like"/>
    <property type="match status" value="1"/>
</dbReference>
<dbReference type="Proteomes" id="UP000076532">
    <property type="component" value="Unassembled WGS sequence"/>
</dbReference>
<dbReference type="CDD" id="cd00086">
    <property type="entry name" value="homeodomain"/>
    <property type="match status" value="1"/>
</dbReference>
<protein>
    <submittedName>
        <fullName evidence="8">Homeodomain-like protein</fullName>
    </submittedName>
</protein>
<dbReference type="SMART" id="SM00389">
    <property type="entry name" value="HOX"/>
    <property type="match status" value="1"/>
</dbReference>
<evidence type="ECO:0000259" key="7">
    <source>
        <dbReference type="PROSITE" id="PS50071"/>
    </source>
</evidence>
<keyword evidence="2 4" id="KW-0371">Homeobox</keyword>
<comment type="subcellular location">
    <subcellularLocation>
        <location evidence="4 5">Nucleus</location>
    </subcellularLocation>
</comment>
<evidence type="ECO:0000256" key="6">
    <source>
        <dbReference type="SAM" id="MobiDB-lite"/>
    </source>
</evidence>
<evidence type="ECO:0000313" key="8">
    <source>
        <dbReference type="EMBL" id="KZP29348.1"/>
    </source>
</evidence>
<keyword evidence="9" id="KW-1185">Reference proteome</keyword>
<sequence length="146" mass="16072">MDATTQAPPAKLARTTSAMSTSSEGSSSFVNESGAGQVYRRTRTRFTHQQLSMLERLYARTSHPTREDRDALARAAGMETKHITIWFQNKRQNERKMALQGGKPLTVTSAQPLPGAPRHLLYNNTLASPYHPLPLSSLSAHSSAHS</sequence>
<dbReference type="PANTHER" id="PTHR24327:SF41">
    <property type="entry name" value="BRAIN-SPECIFIC HOMEOBOX PROTEIN"/>
    <property type="match status" value="1"/>
</dbReference>
<evidence type="ECO:0000256" key="1">
    <source>
        <dbReference type="ARBA" id="ARBA00023125"/>
    </source>
</evidence>
<dbReference type="Pfam" id="PF00046">
    <property type="entry name" value="Homeodomain"/>
    <property type="match status" value="1"/>
</dbReference>
<dbReference type="GO" id="GO:0000978">
    <property type="term" value="F:RNA polymerase II cis-regulatory region sequence-specific DNA binding"/>
    <property type="evidence" value="ECO:0007669"/>
    <property type="project" value="TreeGrafter"/>
</dbReference>
<feature type="DNA-binding region" description="Homeobox" evidence="4">
    <location>
        <begin position="39"/>
        <end position="98"/>
    </location>
</feature>
<evidence type="ECO:0000313" key="9">
    <source>
        <dbReference type="Proteomes" id="UP000076532"/>
    </source>
</evidence>
<organism evidence="8 9">
    <name type="scientific">Athelia psychrophila</name>
    <dbReference type="NCBI Taxonomy" id="1759441"/>
    <lineage>
        <taxon>Eukaryota</taxon>
        <taxon>Fungi</taxon>
        <taxon>Dikarya</taxon>
        <taxon>Basidiomycota</taxon>
        <taxon>Agaricomycotina</taxon>
        <taxon>Agaricomycetes</taxon>
        <taxon>Agaricomycetidae</taxon>
        <taxon>Atheliales</taxon>
        <taxon>Atheliaceae</taxon>
        <taxon>Athelia</taxon>
    </lineage>
</organism>
<feature type="non-terminal residue" evidence="8">
    <location>
        <position position="146"/>
    </location>
</feature>
<dbReference type="InterPro" id="IPR009057">
    <property type="entry name" value="Homeodomain-like_sf"/>
</dbReference>
<evidence type="ECO:0000256" key="2">
    <source>
        <dbReference type="ARBA" id="ARBA00023155"/>
    </source>
</evidence>
<keyword evidence="1 4" id="KW-0238">DNA-binding</keyword>
<dbReference type="Gene3D" id="1.10.10.60">
    <property type="entry name" value="Homeodomain-like"/>
    <property type="match status" value="1"/>
</dbReference>